<proteinExistence type="predicted"/>
<keyword evidence="1" id="KW-1133">Transmembrane helix</keyword>
<keyword evidence="1" id="KW-0812">Transmembrane</keyword>
<feature type="domain" description="TonB C-terminal" evidence="2">
    <location>
        <begin position="202"/>
        <end position="262"/>
    </location>
</feature>
<dbReference type="RefSeq" id="WP_204344897.1">
    <property type="nucleotide sequence ID" value="NZ_JACNMJ010000001.1"/>
</dbReference>
<name>A0ABT0HC57_9FLAO</name>
<evidence type="ECO:0000259" key="2">
    <source>
        <dbReference type="Pfam" id="PF03544"/>
    </source>
</evidence>
<accession>A0ABT0HC57</accession>
<dbReference type="Gene3D" id="3.30.1150.10">
    <property type="match status" value="1"/>
</dbReference>
<evidence type="ECO:0000256" key="1">
    <source>
        <dbReference type="SAM" id="Phobius"/>
    </source>
</evidence>
<keyword evidence="4" id="KW-1185">Reference proteome</keyword>
<evidence type="ECO:0000313" key="4">
    <source>
        <dbReference type="Proteomes" id="UP001203687"/>
    </source>
</evidence>
<dbReference type="InterPro" id="IPR037682">
    <property type="entry name" value="TonB_C"/>
</dbReference>
<dbReference type="EMBL" id="JALPQF010000017">
    <property type="protein sequence ID" value="MCK8481943.1"/>
    <property type="molecule type" value="Genomic_DNA"/>
</dbReference>
<comment type="caution">
    <text evidence="3">The sequence shown here is derived from an EMBL/GenBank/DDBJ whole genome shotgun (WGS) entry which is preliminary data.</text>
</comment>
<sequence length="265" mass="30148">MKDFKKSHDIAGQSNVMQKSHKHDANLQKNSSLYFQVGLILCLLATYAIFEMRFETTVFDDDIVYVDPDETVFFTPNYVVEPDAPKKVEVTKKKQVIIDKDPKIVDDDTAMDDTTPEFITEPVSKAEPVDLGDFTEPKKPDEFIDKPLDLSKVEIVPVYPGCEKKKTNADRIKCLNEKITKLVQRKFDTDLASELGLYGRQRITVQFKIDQNGQVTDIKTRAPHPSLGKEAERVTNKIPKMTPGLQRDKPVSVIYNLPIVFNVNQ</sequence>
<dbReference type="Proteomes" id="UP001203687">
    <property type="component" value="Unassembled WGS sequence"/>
</dbReference>
<gene>
    <name evidence="3" type="ORF">MUY34_15015</name>
</gene>
<dbReference type="SUPFAM" id="SSF74653">
    <property type="entry name" value="TolA/TonB C-terminal domain"/>
    <property type="match status" value="1"/>
</dbReference>
<organism evidence="3 4">
    <name type="scientific">Psychroserpens algicola</name>
    <dbReference type="NCBI Taxonomy" id="1719034"/>
    <lineage>
        <taxon>Bacteria</taxon>
        <taxon>Pseudomonadati</taxon>
        <taxon>Bacteroidota</taxon>
        <taxon>Flavobacteriia</taxon>
        <taxon>Flavobacteriales</taxon>
        <taxon>Flavobacteriaceae</taxon>
        <taxon>Psychroserpens</taxon>
    </lineage>
</organism>
<reference evidence="3" key="1">
    <citation type="submission" date="2022-04" db="EMBL/GenBank/DDBJ databases">
        <authorList>
            <person name="Ren T."/>
        </authorList>
    </citation>
    <scope>NUCLEOTIDE SEQUENCE</scope>
    <source>
        <strain evidence="3">F63249</strain>
    </source>
</reference>
<feature type="transmembrane region" description="Helical" evidence="1">
    <location>
        <begin position="33"/>
        <end position="50"/>
    </location>
</feature>
<protein>
    <submittedName>
        <fullName evidence="3">Energy transducer TonB</fullName>
    </submittedName>
</protein>
<keyword evidence="1" id="KW-0472">Membrane</keyword>
<evidence type="ECO:0000313" key="3">
    <source>
        <dbReference type="EMBL" id="MCK8481943.1"/>
    </source>
</evidence>
<dbReference type="Pfam" id="PF03544">
    <property type="entry name" value="TonB_C"/>
    <property type="match status" value="1"/>
</dbReference>